<gene>
    <name evidence="2" type="ORF">DdX_13280</name>
</gene>
<dbReference type="EMBL" id="JAKKPZ010000051">
    <property type="protein sequence ID" value="KAI1706050.1"/>
    <property type="molecule type" value="Genomic_DNA"/>
</dbReference>
<organism evidence="2 3">
    <name type="scientific">Ditylenchus destructor</name>
    <dbReference type="NCBI Taxonomy" id="166010"/>
    <lineage>
        <taxon>Eukaryota</taxon>
        <taxon>Metazoa</taxon>
        <taxon>Ecdysozoa</taxon>
        <taxon>Nematoda</taxon>
        <taxon>Chromadorea</taxon>
        <taxon>Rhabditida</taxon>
        <taxon>Tylenchina</taxon>
        <taxon>Tylenchomorpha</taxon>
        <taxon>Sphaerularioidea</taxon>
        <taxon>Anguinidae</taxon>
        <taxon>Anguininae</taxon>
        <taxon>Ditylenchus</taxon>
    </lineage>
</organism>
<proteinExistence type="predicted"/>
<evidence type="ECO:0000313" key="3">
    <source>
        <dbReference type="Proteomes" id="UP001201812"/>
    </source>
</evidence>
<feature type="signal peptide" evidence="1">
    <location>
        <begin position="1"/>
        <end position="22"/>
    </location>
</feature>
<reference evidence="2" key="1">
    <citation type="submission" date="2022-01" db="EMBL/GenBank/DDBJ databases">
        <title>Genome Sequence Resource for Two Populations of Ditylenchus destructor, the Migratory Endoparasitic Phytonematode.</title>
        <authorList>
            <person name="Zhang H."/>
            <person name="Lin R."/>
            <person name="Xie B."/>
        </authorList>
    </citation>
    <scope>NUCLEOTIDE SEQUENCE</scope>
    <source>
        <strain evidence="2">BazhouSP</strain>
    </source>
</reference>
<evidence type="ECO:0000313" key="2">
    <source>
        <dbReference type="EMBL" id="KAI1706050.1"/>
    </source>
</evidence>
<accession>A0AAD4R2S5</accession>
<keyword evidence="3" id="KW-1185">Reference proteome</keyword>
<comment type="caution">
    <text evidence="2">The sequence shown here is derived from an EMBL/GenBank/DDBJ whole genome shotgun (WGS) entry which is preliminary data.</text>
</comment>
<sequence>MQLSMLFFAQLWISIALVPSSSDDSRSSMASLDGFADEFSRIMDSQGTGTTKYNYLDQKHLEVIEMAGPVATKIQEFIENNDTQNLLLAWQKLLPILSKLEHYETVSQPDLDKQPPPQKKSGIKERTRAEWNKFVLIPLNKFQRVLGTHLSTNQTTLSDLPCEGDQNSFNDASKRLFGCCVPYAFASGEIQEYGQEAFDYLHAKFHDALLRTMFYMPFCDAYGCLYDEPYICTYNLTYNYHKRAIAKFFNKTDSNMDYLLAKNQAIVASETSRFANHGKPQILNMSICIGANPNQHIQKRPFVLSQAELTSVFRRPTLMRLTKKLKQTTAALARPPLRTAQSLFIADKKWFLDVL</sequence>
<dbReference type="Proteomes" id="UP001201812">
    <property type="component" value="Unassembled WGS sequence"/>
</dbReference>
<dbReference type="AlphaFoldDB" id="A0AAD4R2S5"/>
<name>A0AAD4R2S5_9BILA</name>
<evidence type="ECO:0000256" key="1">
    <source>
        <dbReference type="SAM" id="SignalP"/>
    </source>
</evidence>
<keyword evidence="1" id="KW-0732">Signal</keyword>
<feature type="chain" id="PRO_5042116586" evidence="1">
    <location>
        <begin position="23"/>
        <end position="355"/>
    </location>
</feature>
<protein>
    <submittedName>
        <fullName evidence="2">Uncharacterized protein</fullName>
    </submittedName>
</protein>